<accession>A0AAW1QH38</accession>
<dbReference type="EC" id="3.5.1.98" evidence="2 11"/>
<evidence type="ECO:0000256" key="9">
    <source>
        <dbReference type="ARBA" id="ARBA00048287"/>
    </source>
</evidence>
<feature type="active site" description="Proton acceptor" evidence="12">
    <location>
        <position position="137"/>
    </location>
</feature>
<feature type="region of interest" description="Disordered" evidence="15">
    <location>
        <begin position="375"/>
        <end position="448"/>
    </location>
</feature>
<comment type="caution">
    <text evidence="17">The sequence shown here is derived from an EMBL/GenBank/DDBJ whole genome shotgun (WGS) entry which is preliminary data.</text>
</comment>
<dbReference type="GO" id="GO:0040029">
    <property type="term" value="P:epigenetic regulation of gene expression"/>
    <property type="evidence" value="ECO:0007669"/>
    <property type="project" value="TreeGrafter"/>
</dbReference>
<keyword evidence="18" id="KW-1185">Reference proteome</keyword>
<evidence type="ECO:0000313" key="17">
    <source>
        <dbReference type="EMBL" id="KAK9820648.1"/>
    </source>
</evidence>
<dbReference type="GO" id="GO:0141221">
    <property type="term" value="F:histone deacetylase activity, hydrolytic mechanism"/>
    <property type="evidence" value="ECO:0007669"/>
    <property type="project" value="UniProtKB-EC"/>
</dbReference>
<evidence type="ECO:0000259" key="16">
    <source>
        <dbReference type="Pfam" id="PF00850"/>
    </source>
</evidence>
<feature type="binding site" evidence="13">
    <location>
        <position position="300"/>
    </location>
    <ligand>
        <name>substrate</name>
    </ligand>
</feature>
<keyword evidence="3" id="KW-0678">Repressor</keyword>
<dbReference type="EMBL" id="JALJOU010000115">
    <property type="protein sequence ID" value="KAK9820648.1"/>
    <property type="molecule type" value="Genomic_DNA"/>
</dbReference>
<proteinExistence type="inferred from homology"/>
<evidence type="ECO:0000256" key="10">
    <source>
        <dbReference type="ARBA" id="ARBA00061569"/>
    </source>
</evidence>
<evidence type="ECO:0000256" key="8">
    <source>
        <dbReference type="ARBA" id="ARBA00023242"/>
    </source>
</evidence>
<evidence type="ECO:0000256" key="11">
    <source>
        <dbReference type="PIRNR" id="PIRNR037913"/>
    </source>
</evidence>
<gene>
    <name evidence="17" type="ORF">WJX81_005680</name>
</gene>
<evidence type="ECO:0000256" key="14">
    <source>
        <dbReference type="PIRSR" id="PIRSR037913-3"/>
    </source>
</evidence>
<evidence type="ECO:0000313" key="18">
    <source>
        <dbReference type="Proteomes" id="UP001445335"/>
    </source>
</evidence>
<protein>
    <recommendedName>
        <fullName evidence="2 11">Histone deacetylase</fullName>
        <ecNumber evidence="2 11">3.5.1.98</ecNumber>
    </recommendedName>
</protein>
<sequence length="482" mass="53104">MESKKRVAYFYDPEIGSYYYGPGHPMKPHRLRLTHSLVIHYGLANLMEVYRPRPAVERELQAFHADDYIHFLKSVTPDNKDEHLEQLRRFCVGEDCPVFTGLYRYCQIYTGASIGGAVKLNYRNADVVVNWMGGLHHAKKAEASGFCYINDIVLAILELLKHHARVLYVDIDIHHGDGVEEAFLATDRVLTVSLHKFGDGFFPGTGDLHNCGQGRGKGYSVNVPLKDGMTDEAYTFLFRPVMRRVMEIYQPEVIVFHTGADSLAGDRLGAFNLTMKGHADCQQFMLQFGVPMLVLGGGGYKINNVARCWAYETGRILGQELGDELPENEYQDAFAPDFRLHPPVRAEVENLNTREYLQQLLSKLMANLSRLRPPDGVPFAERPPDTLSADEVEAQQPPRGHLWDGTPAADADSGSYGGARGRGARVDMAADSGADGPDMHGRAGEGGGNAVARPLKALALNGGSLVGAPPGRDPAALLRAMR</sequence>
<dbReference type="InterPro" id="IPR000286">
    <property type="entry name" value="HDACs"/>
</dbReference>
<keyword evidence="7 11" id="KW-0804">Transcription</keyword>
<evidence type="ECO:0000256" key="3">
    <source>
        <dbReference type="ARBA" id="ARBA00022491"/>
    </source>
</evidence>
<name>A0AAW1QH38_9CHLO</name>
<evidence type="ECO:0000256" key="4">
    <source>
        <dbReference type="ARBA" id="ARBA00022801"/>
    </source>
</evidence>
<evidence type="ECO:0000256" key="12">
    <source>
        <dbReference type="PIRSR" id="PIRSR037913-1"/>
    </source>
</evidence>
<keyword evidence="4 11" id="KW-0378">Hydrolase</keyword>
<dbReference type="InterPro" id="IPR003084">
    <property type="entry name" value="HDAC_I/II"/>
</dbReference>
<evidence type="ECO:0000256" key="13">
    <source>
        <dbReference type="PIRSR" id="PIRSR037913-2"/>
    </source>
</evidence>
<evidence type="ECO:0000256" key="2">
    <source>
        <dbReference type="ARBA" id="ARBA00012111"/>
    </source>
</evidence>
<dbReference type="PRINTS" id="PR01270">
    <property type="entry name" value="HDASUPER"/>
</dbReference>
<feature type="binding site" evidence="14">
    <location>
        <position position="174"/>
    </location>
    <ligand>
        <name>a divalent metal cation</name>
        <dbReference type="ChEBI" id="CHEBI:60240"/>
    </ligand>
</feature>
<dbReference type="InterPro" id="IPR023696">
    <property type="entry name" value="Ureohydrolase_dom_sf"/>
</dbReference>
<keyword evidence="14" id="KW-0479">Metal-binding</keyword>
<comment type="subcellular location">
    <subcellularLocation>
        <location evidence="1 11">Nucleus</location>
    </subcellularLocation>
</comment>
<feature type="binding site" evidence="14">
    <location>
        <position position="172"/>
    </location>
    <ligand>
        <name>a divalent metal cation</name>
        <dbReference type="ChEBI" id="CHEBI:60240"/>
    </ligand>
</feature>
<dbReference type="GO" id="GO:0005634">
    <property type="term" value="C:nucleus"/>
    <property type="evidence" value="ECO:0007669"/>
    <property type="project" value="UniProtKB-SubCell"/>
</dbReference>
<dbReference type="AlphaFoldDB" id="A0AAW1QH38"/>
<keyword evidence="5 11" id="KW-0156">Chromatin regulator</keyword>
<dbReference type="PANTHER" id="PTHR10625:SF44">
    <property type="entry name" value="HISTONE DEACETYLASE 19"/>
    <property type="match status" value="1"/>
</dbReference>
<keyword evidence="6 11" id="KW-0805">Transcription regulation</keyword>
<evidence type="ECO:0000256" key="6">
    <source>
        <dbReference type="ARBA" id="ARBA00023015"/>
    </source>
</evidence>
<dbReference type="InterPro" id="IPR023801">
    <property type="entry name" value="His_deacetylse_dom"/>
</dbReference>
<feature type="binding site" evidence="14">
    <location>
        <position position="261"/>
    </location>
    <ligand>
        <name>a divalent metal cation</name>
        <dbReference type="ChEBI" id="CHEBI:60240"/>
    </ligand>
</feature>
<dbReference type="SUPFAM" id="SSF52768">
    <property type="entry name" value="Arginase/deacetylase"/>
    <property type="match status" value="1"/>
</dbReference>
<comment type="catalytic activity">
    <reaction evidence="9 11">
        <text>N(6)-acetyl-L-lysyl-[histone] + H2O = L-lysyl-[histone] + acetate</text>
        <dbReference type="Rhea" id="RHEA:58196"/>
        <dbReference type="Rhea" id="RHEA-COMP:9845"/>
        <dbReference type="Rhea" id="RHEA-COMP:11338"/>
        <dbReference type="ChEBI" id="CHEBI:15377"/>
        <dbReference type="ChEBI" id="CHEBI:29969"/>
        <dbReference type="ChEBI" id="CHEBI:30089"/>
        <dbReference type="ChEBI" id="CHEBI:61930"/>
        <dbReference type="EC" id="3.5.1.98"/>
    </reaction>
</comment>
<evidence type="ECO:0000256" key="7">
    <source>
        <dbReference type="ARBA" id="ARBA00023163"/>
    </source>
</evidence>
<dbReference type="PIRSF" id="PIRSF037913">
    <property type="entry name" value="His_deacetylse_1"/>
    <property type="match status" value="1"/>
</dbReference>
<evidence type="ECO:0000256" key="15">
    <source>
        <dbReference type="SAM" id="MobiDB-lite"/>
    </source>
</evidence>
<dbReference type="Proteomes" id="UP001445335">
    <property type="component" value="Unassembled WGS sequence"/>
</dbReference>
<feature type="domain" description="Histone deacetylase" evidence="16">
    <location>
        <begin position="24"/>
        <end position="313"/>
    </location>
</feature>
<dbReference type="PRINTS" id="PR01271">
    <property type="entry name" value="HISDACETLASE"/>
</dbReference>
<evidence type="ECO:0000256" key="1">
    <source>
        <dbReference type="ARBA" id="ARBA00004123"/>
    </source>
</evidence>
<dbReference type="Pfam" id="PF00850">
    <property type="entry name" value="Hist_deacetyl"/>
    <property type="match status" value="1"/>
</dbReference>
<feature type="binding site" evidence="13">
    <location>
        <position position="95"/>
    </location>
    <ligand>
        <name>substrate</name>
    </ligand>
</feature>
<reference evidence="17 18" key="1">
    <citation type="journal article" date="2024" name="Nat. Commun.">
        <title>Phylogenomics reveals the evolutionary origins of lichenization in chlorophyte algae.</title>
        <authorList>
            <person name="Puginier C."/>
            <person name="Libourel C."/>
            <person name="Otte J."/>
            <person name="Skaloud P."/>
            <person name="Haon M."/>
            <person name="Grisel S."/>
            <person name="Petersen M."/>
            <person name="Berrin J.G."/>
            <person name="Delaux P.M."/>
            <person name="Dal Grande F."/>
            <person name="Keller J."/>
        </authorList>
    </citation>
    <scope>NUCLEOTIDE SEQUENCE [LARGE SCALE GENOMIC DNA]</scope>
    <source>
        <strain evidence="17 18">SAG 245.80</strain>
    </source>
</reference>
<keyword evidence="8 11" id="KW-0539">Nucleus</keyword>
<organism evidence="17 18">
    <name type="scientific">Elliptochloris bilobata</name>
    <dbReference type="NCBI Taxonomy" id="381761"/>
    <lineage>
        <taxon>Eukaryota</taxon>
        <taxon>Viridiplantae</taxon>
        <taxon>Chlorophyta</taxon>
        <taxon>core chlorophytes</taxon>
        <taxon>Trebouxiophyceae</taxon>
        <taxon>Trebouxiophyceae incertae sedis</taxon>
        <taxon>Elliptochloris clade</taxon>
        <taxon>Elliptochloris</taxon>
    </lineage>
</organism>
<dbReference type="GO" id="GO:0046872">
    <property type="term" value="F:metal ion binding"/>
    <property type="evidence" value="ECO:0007669"/>
    <property type="project" value="UniProtKB-KW"/>
</dbReference>
<dbReference type="InterPro" id="IPR037138">
    <property type="entry name" value="His_deacetylse_dom_sf"/>
</dbReference>
<dbReference type="Gene3D" id="3.40.800.20">
    <property type="entry name" value="Histone deacetylase domain"/>
    <property type="match status" value="1"/>
</dbReference>
<dbReference type="PANTHER" id="PTHR10625">
    <property type="entry name" value="HISTONE DEACETYLASE HDAC1-RELATED"/>
    <property type="match status" value="1"/>
</dbReference>
<feature type="binding site" evidence="13">
    <location>
        <position position="145"/>
    </location>
    <ligand>
        <name>substrate</name>
    </ligand>
</feature>
<comment type="similarity">
    <text evidence="10 11">Belongs to the histone deacetylase family. HD Type 1 subfamily.</text>
</comment>
<evidence type="ECO:0000256" key="5">
    <source>
        <dbReference type="ARBA" id="ARBA00022853"/>
    </source>
</evidence>
<dbReference type="FunFam" id="3.40.800.20:FF:000001">
    <property type="entry name" value="Histone deacetylase"/>
    <property type="match status" value="1"/>
</dbReference>